<gene>
    <name evidence="4" type="ORF">C8E03_10731</name>
    <name evidence="5" type="ORF">CG710_009230</name>
</gene>
<dbReference type="AlphaFoldDB" id="A0A255I391"/>
<dbReference type="Pfam" id="PF23357">
    <property type="entry name" value="DUF7088"/>
    <property type="match status" value="1"/>
</dbReference>
<dbReference type="Proteomes" id="UP000216411">
    <property type="component" value="Unassembled WGS sequence"/>
</dbReference>
<dbReference type="OrthoDB" id="9766228at2"/>
<reference evidence="4 7" key="2">
    <citation type="submission" date="2018-05" db="EMBL/GenBank/DDBJ databases">
        <title>Genomic Encyclopedia of Type Strains, Phase IV (KMG-IV): sequencing the most valuable type-strain genomes for metagenomic binning, comparative biology and taxonomic classification.</title>
        <authorList>
            <person name="Goeker M."/>
        </authorList>
    </citation>
    <scope>NUCLEOTIDE SEQUENCE [LARGE SCALE GENOMIC DNA]</scope>
    <source>
        <strain evidence="4 7">DSM 28816</strain>
    </source>
</reference>
<evidence type="ECO:0000313" key="7">
    <source>
        <dbReference type="Proteomes" id="UP000247523"/>
    </source>
</evidence>
<evidence type="ECO:0000256" key="1">
    <source>
        <dbReference type="SAM" id="Phobius"/>
    </source>
</evidence>
<evidence type="ECO:0000313" key="5">
    <source>
        <dbReference type="EMBL" id="RDY31525.1"/>
    </source>
</evidence>
<comment type="caution">
    <text evidence="4">The sequence shown here is derived from an EMBL/GenBank/DDBJ whole genome shotgun (WGS) entry which is preliminary data.</text>
</comment>
<dbReference type="Proteomes" id="UP000247523">
    <property type="component" value="Unassembled WGS sequence"/>
</dbReference>
<dbReference type="EMBL" id="QICS01000007">
    <property type="protein sequence ID" value="PXV89055.1"/>
    <property type="molecule type" value="Genomic_DNA"/>
</dbReference>
<feature type="domain" description="DUF7088" evidence="3">
    <location>
        <begin position="63"/>
        <end position="147"/>
    </location>
</feature>
<feature type="domain" description="ABC-type uncharacterised transport system" evidence="2">
    <location>
        <begin position="194"/>
        <end position="428"/>
    </location>
</feature>
<keyword evidence="1" id="KW-0472">Membrane</keyword>
<keyword evidence="6" id="KW-1185">Reference proteome</keyword>
<feature type="transmembrane region" description="Helical" evidence="1">
    <location>
        <begin position="27"/>
        <end position="48"/>
    </location>
</feature>
<organism evidence="4 7">
    <name type="scientific">Lachnotalea glycerini</name>
    <dbReference type="NCBI Taxonomy" id="1763509"/>
    <lineage>
        <taxon>Bacteria</taxon>
        <taxon>Bacillati</taxon>
        <taxon>Bacillota</taxon>
        <taxon>Clostridia</taxon>
        <taxon>Lachnospirales</taxon>
        <taxon>Lachnospiraceae</taxon>
        <taxon>Lachnotalea</taxon>
    </lineage>
</organism>
<dbReference type="InterPro" id="IPR055396">
    <property type="entry name" value="DUF7088"/>
</dbReference>
<evidence type="ECO:0000259" key="3">
    <source>
        <dbReference type="Pfam" id="PF23357"/>
    </source>
</evidence>
<dbReference type="EMBL" id="NOKA02000014">
    <property type="protein sequence ID" value="RDY31525.1"/>
    <property type="molecule type" value="Genomic_DNA"/>
</dbReference>
<name>A0A255I391_9FIRM</name>
<dbReference type="InterPro" id="IPR019196">
    <property type="entry name" value="ABC_transp_unknown"/>
</dbReference>
<proteinExistence type="predicted"/>
<evidence type="ECO:0000259" key="2">
    <source>
        <dbReference type="Pfam" id="PF09822"/>
    </source>
</evidence>
<evidence type="ECO:0000313" key="4">
    <source>
        <dbReference type="EMBL" id="PXV89055.1"/>
    </source>
</evidence>
<feature type="transmembrane region" description="Helical" evidence="1">
    <location>
        <begin position="460"/>
        <end position="482"/>
    </location>
</feature>
<sequence>MKISEKFKNKKADMTPKFINKKSLKNGSYSMVISALMIAIVVIVNLAVSHLPSTYTKFDLSDTKLFTISDETKNILGNLKDEITIYLIAQDGSEDKTITELLDKYKALSSNISVVYKDPVLYPNFVSGYTSDGLNENSLIVESAKRSKVVDYSDIFQTTTDYTTYESTTEFDGEGQLTSAIDFVTSDNLPIIYTLEGHNEQTLSDSLQQEITKQNITVQSVSLVTSEAVPEDCGCLLIYSPLKDISEEESTKIADYLNSGGNAFIVSGYTEDELTNFNALLASYGVSKTAEVVFEADANYYAMPYNHYLVPEINSHEITSPLISAKEKILLPYAMGIKQLDTKPDTITITSLLSTTDSAYGKLLTQNTATTEKESGDTEGPFDLSVVITNTIDENTESKIILTGSDYLLDDGANKTVSGGNHDFIINALGYLCEHESSISIHSKSIDSQKLVLTAAQINFWTTIIMILLPLAVVITGIIVWFRRRKK</sequence>
<accession>A0A255I391</accession>
<reference evidence="5" key="3">
    <citation type="submission" date="2018-07" db="EMBL/GenBank/DDBJ databases">
        <authorList>
            <person name="Quirk P.G."/>
            <person name="Krulwich T.A."/>
        </authorList>
    </citation>
    <scope>NUCLEOTIDE SEQUENCE</scope>
    <source>
        <strain evidence="5">CCRI-19302</strain>
    </source>
</reference>
<dbReference type="Pfam" id="PF09822">
    <property type="entry name" value="ABC_transp_aux"/>
    <property type="match status" value="1"/>
</dbReference>
<evidence type="ECO:0000313" key="6">
    <source>
        <dbReference type="Proteomes" id="UP000216411"/>
    </source>
</evidence>
<keyword evidence="1" id="KW-0812">Transmembrane</keyword>
<dbReference type="RefSeq" id="WP_094379107.1">
    <property type="nucleotide sequence ID" value="NZ_NOKA02000014.1"/>
</dbReference>
<keyword evidence="1" id="KW-1133">Transmembrane helix</keyword>
<reference evidence="5 6" key="1">
    <citation type="journal article" date="2017" name="Genome Announc.">
        <title>Draft Genome Sequence of a Sporulating and Motile Strain of Lachnotalea glycerini Isolated from Water in Quebec City, Canada.</title>
        <authorList>
            <person name="Maheux A.F."/>
            <person name="Boudreau D.K."/>
            <person name="Berube E."/>
            <person name="Boissinot M."/>
            <person name="Raymond F."/>
            <person name="Brodeur S."/>
            <person name="Corbeil J."/>
            <person name="Isabel S."/>
            <person name="Omar R.F."/>
            <person name="Bergeron M.G."/>
        </authorList>
    </citation>
    <scope>NUCLEOTIDE SEQUENCE [LARGE SCALE GENOMIC DNA]</scope>
    <source>
        <strain evidence="5 6">CCRI-19302</strain>
    </source>
</reference>
<protein>
    <submittedName>
        <fullName evidence="5">ABC transporter</fullName>
    </submittedName>
    <submittedName>
        <fullName evidence="4">ABC-type uncharacterized transport system involved in gliding motility auxiliary subunit</fullName>
    </submittedName>
</protein>